<dbReference type="InterPro" id="IPR011067">
    <property type="entry name" value="Plasmid_toxin/cell-grow_inhib"/>
</dbReference>
<dbReference type="Pfam" id="PF02452">
    <property type="entry name" value="PemK_toxin"/>
    <property type="match status" value="1"/>
</dbReference>
<dbReference type="AlphaFoldDB" id="A0A1Z4N4B7"/>
<dbReference type="GO" id="GO:0003677">
    <property type="term" value="F:DNA binding"/>
    <property type="evidence" value="ECO:0007669"/>
    <property type="project" value="InterPro"/>
</dbReference>
<dbReference type="GO" id="GO:0016075">
    <property type="term" value="P:rRNA catabolic process"/>
    <property type="evidence" value="ECO:0007669"/>
    <property type="project" value="TreeGrafter"/>
</dbReference>
<name>A0A1Z4N4B7_9CYAN</name>
<dbReference type="InterPro" id="IPR003477">
    <property type="entry name" value="PemK-like"/>
</dbReference>
<evidence type="ECO:0000313" key="3">
    <source>
        <dbReference type="EMBL" id="BAZ00547.1"/>
    </source>
</evidence>
<gene>
    <name evidence="3" type="ORF">NIES37_45420</name>
</gene>
<dbReference type="GO" id="GO:0004521">
    <property type="term" value="F:RNA endonuclease activity"/>
    <property type="evidence" value="ECO:0007669"/>
    <property type="project" value="TreeGrafter"/>
</dbReference>
<dbReference type="PANTHER" id="PTHR33988">
    <property type="entry name" value="ENDORIBONUCLEASE MAZF-RELATED"/>
    <property type="match status" value="1"/>
</dbReference>
<evidence type="ECO:0000256" key="2">
    <source>
        <dbReference type="ARBA" id="ARBA00022649"/>
    </source>
</evidence>
<accession>A0A1Z4N4B7</accession>
<dbReference type="EMBL" id="AP018248">
    <property type="protein sequence ID" value="BAZ00547.1"/>
    <property type="molecule type" value="Genomic_DNA"/>
</dbReference>
<dbReference type="KEGG" id="ttq:NIES37_45420"/>
<evidence type="ECO:0000256" key="1">
    <source>
        <dbReference type="ARBA" id="ARBA00007521"/>
    </source>
</evidence>
<sequence length="114" mass="12770">MVKIDGRIPDRGDIIQLELNPRTGSEQAGYRPAIIISPLLYNQISNIVLVCPITSRKKGWPFEVELPDQMQTYGVVLVDQIRAVDCIARKAVFVEKAPTELIDEVIARLEPLLS</sequence>
<reference evidence="3 4" key="1">
    <citation type="submission" date="2017-06" db="EMBL/GenBank/DDBJ databases">
        <title>Genome sequencing of cyanobaciteial culture collection at National Institute for Environmental Studies (NIES).</title>
        <authorList>
            <person name="Hirose Y."/>
            <person name="Shimura Y."/>
            <person name="Fujisawa T."/>
            <person name="Nakamura Y."/>
            <person name="Kawachi M."/>
        </authorList>
    </citation>
    <scope>NUCLEOTIDE SEQUENCE [LARGE SCALE GENOMIC DNA]</scope>
    <source>
        <strain evidence="3 4">NIES-37</strain>
    </source>
</reference>
<dbReference type="GO" id="GO:0006402">
    <property type="term" value="P:mRNA catabolic process"/>
    <property type="evidence" value="ECO:0007669"/>
    <property type="project" value="TreeGrafter"/>
</dbReference>
<dbReference type="SUPFAM" id="SSF50118">
    <property type="entry name" value="Cell growth inhibitor/plasmid maintenance toxic component"/>
    <property type="match status" value="1"/>
</dbReference>
<keyword evidence="2" id="KW-1277">Toxin-antitoxin system</keyword>
<evidence type="ECO:0000313" key="4">
    <source>
        <dbReference type="Proteomes" id="UP000218785"/>
    </source>
</evidence>
<organism evidence="3 4">
    <name type="scientific">Tolypothrix tenuis PCC 7101</name>
    <dbReference type="NCBI Taxonomy" id="231146"/>
    <lineage>
        <taxon>Bacteria</taxon>
        <taxon>Bacillati</taxon>
        <taxon>Cyanobacteriota</taxon>
        <taxon>Cyanophyceae</taxon>
        <taxon>Nostocales</taxon>
        <taxon>Tolypothrichaceae</taxon>
        <taxon>Tolypothrix</taxon>
    </lineage>
</organism>
<dbReference type="Gene3D" id="2.30.30.110">
    <property type="match status" value="1"/>
</dbReference>
<keyword evidence="4" id="KW-1185">Reference proteome</keyword>
<dbReference type="Proteomes" id="UP000218785">
    <property type="component" value="Chromosome"/>
</dbReference>
<dbReference type="RefSeq" id="WP_096579502.1">
    <property type="nucleotide sequence ID" value="NZ_CAWNJS010000001.1"/>
</dbReference>
<dbReference type="PANTHER" id="PTHR33988:SF3">
    <property type="entry name" value="ENDORIBONUCLEASE TOXIN CHPB-RELATED"/>
    <property type="match status" value="1"/>
</dbReference>
<proteinExistence type="inferred from homology"/>
<comment type="similarity">
    <text evidence="1">Belongs to the PemK/MazF family.</text>
</comment>
<protein>
    <submittedName>
        <fullName evidence="3">Transcriptional modulator of MazE/toxin MazF</fullName>
    </submittedName>
</protein>